<dbReference type="Proteomes" id="UP000218263">
    <property type="component" value="Chromosome"/>
</dbReference>
<protein>
    <submittedName>
        <fullName evidence="1">Uncharacterized protein</fullName>
    </submittedName>
</protein>
<accession>A0A120MYB9</accession>
<evidence type="ECO:0000313" key="2">
    <source>
        <dbReference type="Proteomes" id="UP000218263"/>
    </source>
</evidence>
<dbReference type="InterPro" id="IPR025665">
    <property type="entry name" value="Beta-barrel_OMP_2"/>
</dbReference>
<proteinExistence type="predicted"/>
<reference evidence="1 2" key="1">
    <citation type="submission" date="2015-12" db="EMBL/GenBank/DDBJ databases">
        <title>Genome sequence of Mucilaginibacter gotjawali.</title>
        <authorList>
            <person name="Lee J.S."/>
            <person name="Lee K.C."/>
            <person name="Kim K.K."/>
            <person name="Lee B.W."/>
        </authorList>
    </citation>
    <scope>NUCLEOTIDE SEQUENCE [LARGE SCALE GENOMIC DNA]</scope>
    <source>
        <strain evidence="1 2">SA3-7</strain>
    </source>
</reference>
<dbReference type="Pfam" id="PF13568">
    <property type="entry name" value="OMP_b-brl_2"/>
    <property type="match status" value="1"/>
</dbReference>
<dbReference type="KEGG" id="mgot:MgSA37_00984"/>
<dbReference type="EMBL" id="AP017313">
    <property type="protein sequence ID" value="BAU52821.1"/>
    <property type="molecule type" value="Genomic_DNA"/>
</dbReference>
<evidence type="ECO:0000313" key="1">
    <source>
        <dbReference type="EMBL" id="BAU52821.1"/>
    </source>
</evidence>
<dbReference type="RefSeq" id="WP_096350098.1">
    <property type="nucleotide sequence ID" value="NZ_AP017313.1"/>
</dbReference>
<sequence length="216" mass="23297">MKKILLLIFLSAAMQQLFAQTLKFGIKAGWNESTADLGTTTSTVSSYSGFKGGVFGDFGFNKIVIETGVFFTTYGYNTSTTFTETQPQPIVVTLKGQATYNYLQIPVDVLYRTPFGPVKVFFGGGPYYGLAISGGRRLITISDGAVTAYRSSKIDFGNPDDFSRTDLGLNALAGVSLHNGLLFSVDYGLGLKNIYSGNNSEVKNRALSLSVGYAFL</sequence>
<organism evidence="1 2">
    <name type="scientific">Mucilaginibacter gotjawali</name>
    <dbReference type="NCBI Taxonomy" id="1550579"/>
    <lineage>
        <taxon>Bacteria</taxon>
        <taxon>Pseudomonadati</taxon>
        <taxon>Bacteroidota</taxon>
        <taxon>Sphingobacteriia</taxon>
        <taxon>Sphingobacteriales</taxon>
        <taxon>Sphingobacteriaceae</taxon>
        <taxon>Mucilaginibacter</taxon>
    </lineage>
</organism>
<gene>
    <name evidence="1" type="ORF">MgSA37_00984</name>
</gene>
<dbReference type="AlphaFoldDB" id="A0A120MYB9"/>
<keyword evidence="2" id="KW-1185">Reference proteome</keyword>
<name>A0A120MYB9_9SPHI</name>
<dbReference type="OrthoDB" id="1150878at2"/>